<gene>
    <name evidence="1" type="ordered locus">GNIT_0079</name>
</gene>
<dbReference type="HOGENOM" id="CLU_2734314_0_0_6"/>
<keyword evidence="2" id="KW-1185">Reference proteome</keyword>
<evidence type="ECO:0000313" key="1">
    <source>
        <dbReference type="EMBL" id="AEP28234.1"/>
    </source>
</evidence>
<sequence>MRNLAILIFITLLPAFLNDALAEQKFGLVNFQTLKNGLRLLLHMNPKLRPLITQSGKSKQLKLTKSSALKV</sequence>
<dbReference type="STRING" id="1085623.GNIT_0079"/>
<reference evidence="1 2" key="1">
    <citation type="journal article" date="2011" name="J. Bacteriol.">
        <title>Complete genome sequence of seawater bacterium Glaciecola nitratireducens FR1064T.</title>
        <authorList>
            <person name="Bian F."/>
            <person name="Qin Q.L."/>
            <person name="Xie B.B."/>
            <person name="Shu Y.L."/>
            <person name="Zhang X.Y."/>
            <person name="Yu Y."/>
            <person name="Chen B."/>
            <person name="Chen X.L."/>
            <person name="Zhou B.C."/>
            <person name="Zhang Y.Z."/>
        </authorList>
    </citation>
    <scope>NUCLEOTIDE SEQUENCE [LARGE SCALE GENOMIC DNA]</scope>
    <source>
        <strain evidence="2">JCM 12485 / KCTC 12276 / FR1064</strain>
    </source>
</reference>
<accession>G4QEX1</accession>
<evidence type="ECO:0000313" key="2">
    <source>
        <dbReference type="Proteomes" id="UP000009282"/>
    </source>
</evidence>
<organism evidence="1 2">
    <name type="scientific">Glaciecola nitratireducens (strain JCM 12485 / KCTC 12276 / FR1064)</name>
    <dbReference type="NCBI Taxonomy" id="1085623"/>
    <lineage>
        <taxon>Bacteria</taxon>
        <taxon>Pseudomonadati</taxon>
        <taxon>Pseudomonadota</taxon>
        <taxon>Gammaproteobacteria</taxon>
        <taxon>Alteromonadales</taxon>
        <taxon>Alteromonadaceae</taxon>
        <taxon>Brumicola</taxon>
    </lineage>
</organism>
<name>G4QEX1_GLANF</name>
<proteinExistence type="predicted"/>
<dbReference type="Proteomes" id="UP000009282">
    <property type="component" value="Chromosome"/>
</dbReference>
<protein>
    <submittedName>
        <fullName evidence="1">Uncharacterized protein</fullName>
    </submittedName>
</protein>
<dbReference type="AlphaFoldDB" id="G4QEX1"/>
<dbReference type="KEGG" id="gni:GNIT_0079"/>
<dbReference type="EMBL" id="CP003060">
    <property type="protein sequence ID" value="AEP28234.1"/>
    <property type="molecule type" value="Genomic_DNA"/>
</dbReference>